<feature type="domain" description="Quinate/shikimate 5-dehydrogenase/glutamyl-tRNA reductase" evidence="9">
    <location>
        <begin position="116"/>
        <end position="193"/>
    </location>
</feature>
<evidence type="ECO:0000256" key="3">
    <source>
        <dbReference type="ARBA" id="ARBA00022605"/>
    </source>
</evidence>
<dbReference type="CDD" id="cd01065">
    <property type="entry name" value="NAD_bind_Shikimate_DH"/>
    <property type="match status" value="1"/>
</dbReference>
<dbReference type="HAMAP" id="MF_00222">
    <property type="entry name" value="Shikimate_DH_AroE"/>
    <property type="match status" value="1"/>
</dbReference>
<evidence type="ECO:0000256" key="7">
    <source>
        <dbReference type="ARBA" id="ARBA00049442"/>
    </source>
</evidence>
<dbReference type="SUPFAM" id="SSF51735">
    <property type="entry name" value="NAD(P)-binding Rossmann-fold domains"/>
    <property type="match status" value="1"/>
</dbReference>
<dbReference type="GO" id="GO:0005829">
    <property type="term" value="C:cytosol"/>
    <property type="evidence" value="ECO:0007669"/>
    <property type="project" value="TreeGrafter"/>
</dbReference>
<dbReference type="Gene3D" id="3.40.50.10860">
    <property type="entry name" value="Leucine Dehydrogenase, chain A, domain 1"/>
    <property type="match status" value="2"/>
</dbReference>
<evidence type="ECO:0000313" key="12">
    <source>
        <dbReference type="EMBL" id="MYM83150.1"/>
    </source>
</evidence>
<dbReference type="PANTHER" id="PTHR21089">
    <property type="entry name" value="SHIKIMATE DEHYDROGENASE"/>
    <property type="match status" value="1"/>
</dbReference>
<keyword evidence="5 8" id="KW-0560">Oxidoreductase</keyword>
<proteinExistence type="inferred from homology"/>
<keyword evidence="4 8" id="KW-0521">NADP</keyword>
<dbReference type="NCBIfam" id="TIGR00507">
    <property type="entry name" value="aroE"/>
    <property type="match status" value="1"/>
</dbReference>
<feature type="active site" description="Proton acceptor" evidence="8">
    <location>
        <position position="65"/>
    </location>
</feature>
<comment type="similarity">
    <text evidence="8">Belongs to the shikimate dehydrogenase family.</text>
</comment>
<dbReference type="FunFam" id="3.40.50.10860:FF:000006">
    <property type="entry name" value="Shikimate dehydrogenase (NADP(+))"/>
    <property type="match status" value="1"/>
</dbReference>
<dbReference type="GO" id="GO:0050661">
    <property type="term" value="F:NADP binding"/>
    <property type="evidence" value="ECO:0007669"/>
    <property type="project" value="InterPro"/>
</dbReference>
<dbReference type="EMBL" id="WWCP01000016">
    <property type="protein sequence ID" value="MYM83150.1"/>
    <property type="molecule type" value="Genomic_DNA"/>
</dbReference>
<keyword evidence="6 8" id="KW-0057">Aromatic amino acid biosynthesis</keyword>
<dbReference type="InterPro" id="IPR013708">
    <property type="entry name" value="Shikimate_DH-bd_N"/>
</dbReference>
<feature type="binding site" evidence="8">
    <location>
        <position position="86"/>
    </location>
    <ligand>
        <name>shikimate</name>
        <dbReference type="ChEBI" id="CHEBI:36208"/>
    </ligand>
</feature>
<dbReference type="InterPro" id="IPR041121">
    <property type="entry name" value="SDH_C"/>
</dbReference>
<dbReference type="GO" id="GO:0019632">
    <property type="term" value="P:shikimate metabolic process"/>
    <property type="evidence" value="ECO:0007669"/>
    <property type="project" value="InterPro"/>
</dbReference>
<dbReference type="GO" id="GO:0009423">
    <property type="term" value="P:chorismate biosynthetic process"/>
    <property type="evidence" value="ECO:0007669"/>
    <property type="project" value="UniProtKB-UniRule"/>
</dbReference>
<dbReference type="PANTHER" id="PTHR21089:SF1">
    <property type="entry name" value="BIFUNCTIONAL 3-DEHYDROQUINATE DEHYDRATASE_SHIKIMATE DEHYDROGENASE, CHLOROPLASTIC"/>
    <property type="match status" value="1"/>
</dbReference>
<evidence type="ECO:0000256" key="6">
    <source>
        <dbReference type="ARBA" id="ARBA00023141"/>
    </source>
</evidence>
<dbReference type="Pfam" id="PF01488">
    <property type="entry name" value="Shikimate_DH"/>
    <property type="match status" value="1"/>
</dbReference>
<dbReference type="InterPro" id="IPR022893">
    <property type="entry name" value="Shikimate_DH_fam"/>
</dbReference>
<dbReference type="Proteomes" id="UP000474565">
    <property type="component" value="Unassembled WGS sequence"/>
</dbReference>
<evidence type="ECO:0000259" key="11">
    <source>
        <dbReference type="Pfam" id="PF18317"/>
    </source>
</evidence>
<evidence type="ECO:0000256" key="2">
    <source>
        <dbReference type="ARBA" id="ARBA00012962"/>
    </source>
</evidence>
<feature type="binding site" evidence="8">
    <location>
        <begin position="126"/>
        <end position="130"/>
    </location>
    <ligand>
        <name>NADP(+)</name>
        <dbReference type="ChEBI" id="CHEBI:58349"/>
    </ligand>
</feature>
<comment type="catalytic activity">
    <reaction evidence="7 8">
        <text>shikimate + NADP(+) = 3-dehydroshikimate + NADPH + H(+)</text>
        <dbReference type="Rhea" id="RHEA:17737"/>
        <dbReference type="ChEBI" id="CHEBI:15378"/>
        <dbReference type="ChEBI" id="CHEBI:16630"/>
        <dbReference type="ChEBI" id="CHEBI:36208"/>
        <dbReference type="ChEBI" id="CHEBI:57783"/>
        <dbReference type="ChEBI" id="CHEBI:58349"/>
        <dbReference type="EC" id="1.1.1.25"/>
    </reaction>
</comment>
<dbReference type="InterPro" id="IPR011342">
    <property type="entry name" value="Shikimate_DH"/>
</dbReference>
<dbReference type="InterPro" id="IPR046346">
    <property type="entry name" value="Aminoacid_DH-like_N_sf"/>
</dbReference>
<reference evidence="12 13" key="1">
    <citation type="submission" date="2019-12" db="EMBL/GenBank/DDBJ databases">
        <title>Novel species isolated from a subtropical stream in China.</title>
        <authorList>
            <person name="Lu H."/>
        </authorList>
    </citation>
    <scope>NUCLEOTIDE SEQUENCE [LARGE SCALE GENOMIC DNA]</scope>
    <source>
        <strain evidence="12 13">FT50W</strain>
    </source>
</reference>
<dbReference type="Pfam" id="PF18317">
    <property type="entry name" value="SDH_C"/>
    <property type="match status" value="1"/>
</dbReference>
<dbReference type="GO" id="GO:0009073">
    <property type="term" value="P:aromatic amino acid family biosynthetic process"/>
    <property type="evidence" value="ECO:0007669"/>
    <property type="project" value="UniProtKB-KW"/>
</dbReference>
<comment type="caution">
    <text evidence="12">The sequence shown here is derived from an EMBL/GenBank/DDBJ whole genome shotgun (WGS) entry which is preliminary data.</text>
</comment>
<dbReference type="GO" id="GO:0004764">
    <property type="term" value="F:shikimate 3-dehydrogenase (NADP+) activity"/>
    <property type="evidence" value="ECO:0007669"/>
    <property type="project" value="UniProtKB-UniRule"/>
</dbReference>
<comment type="caution">
    <text evidence="8">Lacks conserved residue(s) required for the propagation of feature annotation.</text>
</comment>
<dbReference type="Gene3D" id="3.40.50.720">
    <property type="entry name" value="NAD(P)-binding Rossmann-like Domain"/>
    <property type="match status" value="1"/>
</dbReference>
<feature type="binding site" evidence="8">
    <location>
        <position position="61"/>
    </location>
    <ligand>
        <name>shikimate</name>
        <dbReference type="ChEBI" id="CHEBI:36208"/>
    </ligand>
</feature>
<feature type="binding site" evidence="8">
    <location>
        <position position="101"/>
    </location>
    <ligand>
        <name>shikimate</name>
        <dbReference type="ChEBI" id="CHEBI:36208"/>
    </ligand>
</feature>
<comment type="subunit">
    <text evidence="8">Homodimer.</text>
</comment>
<evidence type="ECO:0000256" key="4">
    <source>
        <dbReference type="ARBA" id="ARBA00022857"/>
    </source>
</evidence>
<evidence type="ECO:0000259" key="9">
    <source>
        <dbReference type="Pfam" id="PF01488"/>
    </source>
</evidence>
<protein>
    <recommendedName>
        <fullName evidence="2 8">Shikimate dehydrogenase (NADP(+))</fullName>
        <shortName evidence="8">SDH</shortName>
        <ecNumber evidence="2 8">1.1.1.25</ecNumber>
    </recommendedName>
</protein>
<dbReference type="UniPathway" id="UPA00053">
    <property type="reaction ID" value="UER00087"/>
</dbReference>
<evidence type="ECO:0000313" key="13">
    <source>
        <dbReference type="Proteomes" id="UP000474565"/>
    </source>
</evidence>
<comment type="function">
    <text evidence="8">Involved in the biosynthesis of the chorismate, which leads to the biosynthesis of aromatic amino acids. Catalyzes the reversible NADPH linked reduction of 3-dehydroshikimate (DHSA) to yield shikimate (SA).</text>
</comment>
<evidence type="ECO:0000256" key="5">
    <source>
        <dbReference type="ARBA" id="ARBA00023002"/>
    </source>
</evidence>
<organism evidence="12 13">
    <name type="scientific">Duganella lactea</name>
    <dbReference type="NCBI Taxonomy" id="2692173"/>
    <lineage>
        <taxon>Bacteria</taxon>
        <taxon>Pseudomonadati</taxon>
        <taxon>Pseudomonadota</taxon>
        <taxon>Betaproteobacteria</taxon>
        <taxon>Burkholderiales</taxon>
        <taxon>Oxalobacteraceae</taxon>
        <taxon>Telluria group</taxon>
        <taxon>Duganella</taxon>
    </lineage>
</organism>
<dbReference type="Pfam" id="PF08501">
    <property type="entry name" value="Shikimate_dh_N"/>
    <property type="match status" value="1"/>
</dbReference>
<feature type="domain" description="Shikimate dehydrogenase substrate binding N-terminal" evidence="10">
    <location>
        <begin position="6"/>
        <end position="88"/>
    </location>
</feature>
<dbReference type="InterPro" id="IPR006151">
    <property type="entry name" value="Shikm_DH/Glu-tRNA_Rdtase"/>
</dbReference>
<accession>A0A6L8MJ23</accession>
<dbReference type="RefSeq" id="WP_161019973.1">
    <property type="nucleotide sequence ID" value="NZ_WWCP01000016.1"/>
</dbReference>
<dbReference type="InterPro" id="IPR036291">
    <property type="entry name" value="NAD(P)-bd_dom_sf"/>
</dbReference>
<feature type="binding site" evidence="8">
    <location>
        <position position="239"/>
    </location>
    <ligand>
        <name>NADP(+)</name>
        <dbReference type="ChEBI" id="CHEBI:58349"/>
    </ligand>
</feature>
<dbReference type="NCBIfam" id="NF001310">
    <property type="entry name" value="PRK00258.1-2"/>
    <property type="match status" value="1"/>
</dbReference>
<feature type="binding site" evidence="8">
    <location>
        <position position="246"/>
    </location>
    <ligand>
        <name>shikimate</name>
        <dbReference type="ChEBI" id="CHEBI:36208"/>
    </ligand>
</feature>
<dbReference type="GO" id="GO:0008652">
    <property type="term" value="P:amino acid biosynthetic process"/>
    <property type="evidence" value="ECO:0007669"/>
    <property type="project" value="UniProtKB-KW"/>
</dbReference>
<gene>
    <name evidence="8 12" type="primary">aroE</name>
    <name evidence="12" type="ORF">GTP44_14440</name>
</gene>
<dbReference type="SUPFAM" id="SSF53223">
    <property type="entry name" value="Aminoacid dehydrogenase-like, N-terminal domain"/>
    <property type="match status" value="1"/>
</dbReference>
<feature type="binding site" evidence="8">
    <location>
        <position position="216"/>
    </location>
    <ligand>
        <name>NADP(+)</name>
        <dbReference type="ChEBI" id="CHEBI:58349"/>
    </ligand>
</feature>
<evidence type="ECO:0000256" key="8">
    <source>
        <dbReference type="HAMAP-Rule" id="MF_00222"/>
    </source>
</evidence>
<sequence length="272" mass="28164">MDRYCVFGNPIAHSKSPEIHAAFAAQTGQHLQYERRLAPLDGFADAVRAFIAEGGKGANVTVPFKLEAVKLAQALTIRARAAGAVNTLVFSDDGIIGDNTDGAGLVADIVNNAGVPLAGKRVLLLGAGGAARGVVLPLLEHRPAQLVIANRTVARAEALVGQFAALGGEGVVSACGFDGIEGDYDVIINGTAASLSAELPPISPSVFAPGCLALDMMYAASPTVFLQFAGRHGAQLRDGLGMLVEQAAEAFKLWRDVQPATGEVLQTLRAKL</sequence>
<feature type="binding site" evidence="8">
    <location>
        <begin position="14"/>
        <end position="16"/>
    </location>
    <ligand>
        <name>shikimate</name>
        <dbReference type="ChEBI" id="CHEBI:36208"/>
    </ligand>
</feature>
<feature type="binding site" evidence="8">
    <location>
        <position position="218"/>
    </location>
    <ligand>
        <name>shikimate</name>
        <dbReference type="ChEBI" id="CHEBI:36208"/>
    </ligand>
</feature>
<feature type="domain" description="SDH C-terminal" evidence="11">
    <location>
        <begin position="239"/>
        <end position="269"/>
    </location>
</feature>
<dbReference type="AlphaFoldDB" id="A0A6L8MJ23"/>
<evidence type="ECO:0000256" key="1">
    <source>
        <dbReference type="ARBA" id="ARBA00004871"/>
    </source>
</evidence>
<name>A0A6L8MJ23_9BURK</name>
<dbReference type="EC" id="1.1.1.25" evidence="2 8"/>
<comment type="pathway">
    <text evidence="1 8">Metabolic intermediate biosynthesis; chorismate biosynthesis; chorismate from D-erythrose 4-phosphate and phosphoenolpyruvate: step 4/7.</text>
</comment>
<evidence type="ECO:0000259" key="10">
    <source>
        <dbReference type="Pfam" id="PF08501"/>
    </source>
</evidence>
<feature type="binding site" evidence="8">
    <location>
        <begin position="150"/>
        <end position="155"/>
    </location>
    <ligand>
        <name>NADP(+)</name>
        <dbReference type="ChEBI" id="CHEBI:58349"/>
    </ligand>
</feature>
<keyword evidence="3 8" id="KW-0028">Amino-acid biosynthesis</keyword>